<dbReference type="STRING" id="42354.SAMN05216333_12917"/>
<keyword evidence="7 12" id="KW-0862">Zinc</keyword>
<feature type="domain" description="CAAX prenyl protease 1 N-terminal" evidence="16">
    <location>
        <begin position="28"/>
        <end position="204"/>
    </location>
</feature>
<evidence type="ECO:0000256" key="7">
    <source>
        <dbReference type="ARBA" id="ARBA00022833"/>
    </source>
</evidence>
<evidence type="ECO:0000256" key="10">
    <source>
        <dbReference type="ARBA" id="ARBA00023136"/>
    </source>
</evidence>
<dbReference type="Pfam" id="PF01435">
    <property type="entry name" value="Peptidase_M48"/>
    <property type="match status" value="1"/>
</dbReference>
<accession>A0A1H8U045</accession>
<comment type="similarity">
    <text evidence="13">Belongs to the peptidase M48 family.</text>
</comment>
<keyword evidence="10 14" id="KW-0472">Membrane</keyword>
<dbReference type="OrthoDB" id="9781930at2"/>
<feature type="transmembrane region" description="Helical" evidence="14">
    <location>
        <begin position="291"/>
        <end position="314"/>
    </location>
</feature>
<dbReference type="RefSeq" id="WP_090321821.1">
    <property type="nucleotide sequence ID" value="NZ_FNOE01000032.1"/>
</dbReference>
<keyword evidence="5 13" id="KW-0378">Hydrolase</keyword>
<organism evidence="17 18">
    <name type="scientific">Nitrosomonas oligotropha</name>
    <dbReference type="NCBI Taxonomy" id="42354"/>
    <lineage>
        <taxon>Bacteria</taxon>
        <taxon>Pseudomonadati</taxon>
        <taxon>Pseudomonadota</taxon>
        <taxon>Betaproteobacteria</taxon>
        <taxon>Nitrosomonadales</taxon>
        <taxon>Nitrosomonadaceae</taxon>
        <taxon>Nitrosomonas</taxon>
    </lineage>
</organism>
<sequence length="418" mass="46995">MQTFTLVFIFALLLTTLTQIWLAARHIGHVRTHRDKVPEEFASQISLSDHQKAADYTCAKTRAGYPGILLHVALLLVITLGGGLNALSEFWAGWLSDPILHGMALIISTFFIMSAADIPLNYYRTFVIEEQYGFNKMTPAMFFTDLIKQSVLGLLLGAPLLFCVLWLMEKMGESWWLYAWFAWIAFNLFVLAIFPTWIAPLFNKFTPLEDATLKTRIEQLMSKCGFKASGLFVMDGSRRSNHGNAYFTGFGKTKRIVFFDTLLARLNPSEIEAVLAHELGHFKHRHVIKRIVISFAMSLAFLWLLGFLMGQSWFYEGLGVTVAAVPSTAMALLLFFLVMPVFTFLLHPISSIYSRKHEFEADAYAAQNASADDLIHALVKLYQDNAATLTPDPLHSAFYDSHPPAAIRVAHLQSQGQA</sequence>
<feature type="binding site" evidence="12">
    <location>
        <position position="281"/>
    </location>
    <ligand>
        <name>Zn(2+)</name>
        <dbReference type="ChEBI" id="CHEBI:29105"/>
        <note>catalytic</note>
    </ligand>
</feature>
<evidence type="ECO:0000259" key="15">
    <source>
        <dbReference type="Pfam" id="PF01435"/>
    </source>
</evidence>
<dbReference type="InterPro" id="IPR027057">
    <property type="entry name" value="CAXX_Prtase_1"/>
</dbReference>
<dbReference type="Pfam" id="PF16491">
    <property type="entry name" value="Peptidase_M48_N"/>
    <property type="match status" value="1"/>
</dbReference>
<dbReference type="Proteomes" id="UP000198814">
    <property type="component" value="Unassembled WGS sequence"/>
</dbReference>
<feature type="domain" description="Peptidase M48" evidence="15">
    <location>
        <begin position="207"/>
        <end position="414"/>
    </location>
</feature>
<protein>
    <submittedName>
        <fullName evidence="17">STE24 endopeptidase</fullName>
    </submittedName>
</protein>
<reference evidence="18" key="1">
    <citation type="submission" date="2016-10" db="EMBL/GenBank/DDBJ databases">
        <authorList>
            <person name="Varghese N."/>
            <person name="Submissions S."/>
        </authorList>
    </citation>
    <scope>NUCLEOTIDE SEQUENCE [LARGE SCALE GENOMIC DNA]</scope>
    <source>
        <strain evidence="18">Nm76</strain>
    </source>
</reference>
<proteinExistence type="inferred from homology"/>
<evidence type="ECO:0000313" key="17">
    <source>
        <dbReference type="EMBL" id="SEO96224.1"/>
    </source>
</evidence>
<comment type="cofactor">
    <cofactor evidence="12 13">
        <name>Zn(2+)</name>
        <dbReference type="ChEBI" id="CHEBI:29105"/>
    </cofactor>
    <text evidence="12 13">Binds 1 zinc ion per subunit.</text>
</comment>
<gene>
    <name evidence="17" type="ORF">SAMN05216333_12917</name>
</gene>
<evidence type="ECO:0000256" key="5">
    <source>
        <dbReference type="ARBA" id="ARBA00022801"/>
    </source>
</evidence>
<keyword evidence="9 13" id="KW-0482">Metalloprotease</keyword>
<dbReference type="FunFam" id="3.30.2010.10:FF:000002">
    <property type="entry name" value="CAAX prenyl protease"/>
    <property type="match status" value="1"/>
</dbReference>
<evidence type="ECO:0000259" key="16">
    <source>
        <dbReference type="Pfam" id="PF16491"/>
    </source>
</evidence>
<feature type="transmembrane region" description="Helical" evidence="14">
    <location>
        <begin position="99"/>
        <end position="116"/>
    </location>
</feature>
<evidence type="ECO:0000256" key="1">
    <source>
        <dbReference type="ARBA" id="ARBA00004477"/>
    </source>
</evidence>
<comment type="subcellular location">
    <subcellularLocation>
        <location evidence="1">Endoplasmic reticulum membrane</location>
        <topology evidence="1">Multi-pass membrane protein</topology>
    </subcellularLocation>
</comment>
<feature type="active site" description="Proton donor" evidence="11">
    <location>
        <position position="362"/>
    </location>
</feature>
<evidence type="ECO:0000256" key="9">
    <source>
        <dbReference type="ARBA" id="ARBA00023049"/>
    </source>
</evidence>
<evidence type="ECO:0000313" key="18">
    <source>
        <dbReference type="Proteomes" id="UP000198814"/>
    </source>
</evidence>
<feature type="active site" evidence="11">
    <location>
        <position position="278"/>
    </location>
</feature>
<dbReference type="EMBL" id="FODO01000029">
    <property type="protein sequence ID" value="SEO96224.1"/>
    <property type="molecule type" value="Genomic_DNA"/>
</dbReference>
<dbReference type="InterPro" id="IPR032456">
    <property type="entry name" value="Peptidase_M48_N"/>
</dbReference>
<dbReference type="GO" id="GO:0046872">
    <property type="term" value="F:metal ion binding"/>
    <property type="evidence" value="ECO:0007669"/>
    <property type="project" value="UniProtKB-KW"/>
</dbReference>
<evidence type="ECO:0000256" key="12">
    <source>
        <dbReference type="PIRSR" id="PIRSR627057-2"/>
    </source>
</evidence>
<dbReference type="AlphaFoldDB" id="A0A1H8U045"/>
<dbReference type="CDD" id="cd07343">
    <property type="entry name" value="M48A_Zmpste24p_like"/>
    <property type="match status" value="1"/>
</dbReference>
<keyword evidence="3 14" id="KW-0812">Transmembrane</keyword>
<feature type="transmembrane region" description="Helical" evidence="14">
    <location>
        <begin position="320"/>
        <end position="346"/>
    </location>
</feature>
<dbReference type="PANTHER" id="PTHR10120">
    <property type="entry name" value="CAAX PRENYL PROTEASE 1"/>
    <property type="match status" value="1"/>
</dbReference>
<keyword evidence="6" id="KW-0256">Endoplasmic reticulum</keyword>
<keyword evidence="2 13" id="KW-0645">Protease</keyword>
<dbReference type="Gene3D" id="3.30.2010.10">
    <property type="entry name" value="Metalloproteases ('zincins'), catalytic domain"/>
    <property type="match status" value="1"/>
</dbReference>
<evidence type="ECO:0000256" key="14">
    <source>
        <dbReference type="SAM" id="Phobius"/>
    </source>
</evidence>
<feature type="transmembrane region" description="Helical" evidence="14">
    <location>
        <begin position="68"/>
        <end position="87"/>
    </location>
</feature>
<feature type="transmembrane region" description="Helical" evidence="14">
    <location>
        <begin position="151"/>
        <end position="168"/>
    </location>
</feature>
<evidence type="ECO:0000256" key="4">
    <source>
        <dbReference type="ARBA" id="ARBA00022723"/>
    </source>
</evidence>
<feature type="binding site" evidence="12">
    <location>
        <position position="358"/>
    </location>
    <ligand>
        <name>Zn(2+)</name>
        <dbReference type="ChEBI" id="CHEBI:29105"/>
        <note>catalytic</note>
    </ligand>
</feature>
<evidence type="ECO:0000256" key="6">
    <source>
        <dbReference type="ARBA" id="ARBA00022824"/>
    </source>
</evidence>
<dbReference type="InterPro" id="IPR001915">
    <property type="entry name" value="Peptidase_M48"/>
</dbReference>
<evidence type="ECO:0000256" key="2">
    <source>
        <dbReference type="ARBA" id="ARBA00022670"/>
    </source>
</evidence>
<feature type="binding site" evidence="12">
    <location>
        <position position="277"/>
    </location>
    <ligand>
        <name>Zn(2+)</name>
        <dbReference type="ChEBI" id="CHEBI:29105"/>
        <note>catalytic</note>
    </ligand>
</feature>
<dbReference type="GO" id="GO:0004222">
    <property type="term" value="F:metalloendopeptidase activity"/>
    <property type="evidence" value="ECO:0007669"/>
    <property type="project" value="InterPro"/>
</dbReference>
<evidence type="ECO:0000256" key="11">
    <source>
        <dbReference type="PIRSR" id="PIRSR627057-1"/>
    </source>
</evidence>
<feature type="transmembrane region" description="Helical" evidence="14">
    <location>
        <begin position="180"/>
        <end position="202"/>
    </location>
</feature>
<feature type="transmembrane region" description="Helical" evidence="14">
    <location>
        <begin position="6"/>
        <end position="24"/>
    </location>
</feature>
<keyword evidence="4 12" id="KW-0479">Metal-binding</keyword>
<dbReference type="GO" id="GO:0071586">
    <property type="term" value="P:CAAX-box protein processing"/>
    <property type="evidence" value="ECO:0007669"/>
    <property type="project" value="InterPro"/>
</dbReference>
<keyword evidence="8 14" id="KW-1133">Transmembrane helix</keyword>
<evidence type="ECO:0000256" key="8">
    <source>
        <dbReference type="ARBA" id="ARBA00022989"/>
    </source>
</evidence>
<name>A0A1H8U045_9PROT</name>
<keyword evidence="18" id="KW-1185">Reference proteome</keyword>
<evidence type="ECO:0000256" key="3">
    <source>
        <dbReference type="ARBA" id="ARBA00022692"/>
    </source>
</evidence>
<evidence type="ECO:0000256" key="13">
    <source>
        <dbReference type="RuleBase" id="RU003983"/>
    </source>
</evidence>